<keyword evidence="1" id="KW-0812">Transmembrane</keyword>
<evidence type="ECO:0000313" key="3">
    <source>
        <dbReference type="EMBL" id="MBO4207653.1"/>
    </source>
</evidence>
<organism evidence="3 4">
    <name type="scientific">Micromonospora echinofusca</name>
    <dbReference type="NCBI Taxonomy" id="47858"/>
    <lineage>
        <taxon>Bacteria</taxon>
        <taxon>Bacillati</taxon>
        <taxon>Actinomycetota</taxon>
        <taxon>Actinomycetes</taxon>
        <taxon>Micromonosporales</taxon>
        <taxon>Micromonosporaceae</taxon>
        <taxon>Micromonospora</taxon>
    </lineage>
</organism>
<evidence type="ECO:0000256" key="1">
    <source>
        <dbReference type="SAM" id="Phobius"/>
    </source>
</evidence>
<evidence type="ECO:0000313" key="4">
    <source>
        <dbReference type="Proteomes" id="UP000823521"/>
    </source>
</evidence>
<feature type="transmembrane region" description="Helical" evidence="1">
    <location>
        <begin position="50"/>
        <end position="68"/>
    </location>
</feature>
<dbReference type="Pfam" id="PF11203">
    <property type="entry name" value="EccE"/>
    <property type="match status" value="1"/>
</dbReference>
<reference evidence="3 4" key="1">
    <citation type="submission" date="2019-12" db="EMBL/GenBank/DDBJ databases">
        <title>Whole genome sequencing of endophytic Actinobacterium Micromonospora sp. MPMI6T.</title>
        <authorList>
            <person name="Evv R."/>
            <person name="Podile A.R."/>
        </authorList>
    </citation>
    <scope>NUCLEOTIDE SEQUENCE [LARGE SCALE GENOMIC DNA]</scope>
    <source>
        <strain evidence="3 4">MPMI6</strain>
    </source>
</reference>
<evidence type="ECO:0000259" key="2">
    <source>
        <dbReference type="Pfam" id="PF11203"/>
    </source>
</evidence>
<keyword evidence="1" id="KW-1133">Transmembrane helix</keyword>
<dbReference type="InterPro" id="IPR050051">
    <property type="entry name" value="EccE_dom"/>
</dbReference>
<feature type="domain" description="Type VII secretion system protein EccE" evidence="2">
    <location>
        <begin position="210"/>
        <end position="312"/>
    </location>
</feature>
<accession>A0ABS3VT14</accession>
<feature type="transmembrane region" description="Helical" evidence="1">
    <location>
        <begin position="25"/>
        <end position="44"/>
    </location>
</feature>
<dbReference type="EMBL" id="WVUH01000137">
    <property type="protein sequence ID" value="MBO4207653.1"/>
    <property type="molecule type" value="Genomic_DNA"/>
</dbReference>
<dbReference type="RefSeq" id="WP_208814544.1">
    <property type="nucleotide sequence ID" value="NZ_WVUH01000137.1"/>
</dbReference>
<sequence length="406" mass="42729">MAPRTPAPDGPAVLRPRRRPGQLGPVHLIQLLLAEAALVTVAAVLGRDPVVLVAAVLGALLLLLVTLGRRQGRWWVERLLMNRAYRRRRRGVATVAAGTDPRLTALRALAPGLVVQDVPLTAGGQVGVARDDAGWYAVAALQPGNPGGPTEGDLDLNALAAALAEADQPGAVLQVVLQTVPAPSIDAHPSSPAGQSYRQLLTGFDAPPVPADRQTWIAVRLDARALAEATVDQRADLDLAPAVVAALLRRVVKPLRRAGLGYRLLDADELVQALLNSCDLDPAGTLEPHATPPREEWSAWHSGRLVHRSYWVRSWPEVGQAGALLGWLGSSPSAMTTVSLILAPEDTDGMTDLRGLVRVAAPANESAPLCQALVRGAEQRQATLFPLDGEQGPAVYATAPTGGGAR</sequence>
<proteinExistence type="predicted"/>
<comment type="caution">
    <text evidence="3">The sequence shown here is derived from an EMBL/GenBank/DDBJ whole genome shotgun (WGS) entry which is preliminary data.</text>
</comment>
<protein>
    <submittedName>
        <fullName evidence="3">Type VII secretion protein EccE</fullName>
    </submittedName>
</protein>
<dbReference type="Proteomes" id="UP000823521">
    <property type="component" value="Unassembled WGS sequence"/>
</dbReference>
<keyword evidence="1" id="KW-0472">Membrane</keyword>
<name>A0ABS3VT14_MICEH</name>
<gene>
    <name evidence="3" type="ORF">GSF22_16820</name>
</gene>
<keyword evidence="4" id="KW-1185">Reference proteome</keyword>